<keyword evidence="20" id="KW-0046">Antibiotic resistance</keyword>
<evidence type="ECO:0000256" key="3">
    <source>
        <dbReference type="ARBA" id="ARBA00004752"/>
    </source>
</evidence>
<evidence type="ECO:0000256" key="12">
    <source>
        <dbReference type="ARBA" id="ARBA00022679"/>
    </source>
</evidence>
<feature type="compositionally biased region" description="Low complexity" evidence="27">
    <location>
        <begin position="706"/>
        <end position="715"/>
    </location>
</feature>
<keyword evidence="22" id="KW-0961">Cell wall biogenesis/degradation</keyword>
<evidence type="ECO:0000313" key="30">
    <source>
        <dbReference type="EMBL" id="QCT73320.1"/>
    </source>
</evidence>
<dbReference type="GO" id="GO:0006508">
    <property type="term" value="P:proteolysis"/>
    <property type="evidence" value="ECO:0007669"/>
    <property type="project" value="UniProtKB-KW"/>
</dbReference>
<keyword evidence="13" id="KW-0812">Transmembrane</keyword>
<evidence type="ECO:0000256" key="7">
    <source>
        <dbReference type="ARBA" id="ARBA00018638"/>
    </source>
</evidence>
<evidence type="ECO:0000256" key="1">
    <source>
        <dbReference type="ARBA" id="ARBA00002624"/>
    </source>
</evidence>
<dbReference type="FunFam" id="1.10.3810.10:FF:000001">
    <property type="entry name" value="Penicillin-binding protein 1A"/>
    <property type="match status" value="1"/>
</dbReference>
<name>A0A4P9CC83_EUBML</name>
<feature type="domain" description="Glycosyl transferase family 51" evidence="29">
    <location>
        <begin position="76"/>
        <end position="257"/>
    </location>
</feature>
<dbReference type="EC" id="2.4.99.28" evidence="24"/>
<dbReference type="EMBL" id="CP029487">
    <property type="protein sequence ID" value="QCT73320.1"/>
    <property type="molecule type" value="Genomic_DNA"/>
</dbReference>
<feature type="compositionally biased region" description="Low complexity" evidence="27">
    <location>
        <begin position="680"/>
        <end position="696"/>
    </location>
</feature>
<dbReference type="PANTHER" id="PTHR32282:SF11">
    <property type="entry name" value="PENICILLIN-BINDING PROTEIN 1B"/>
    <property type="match status" value="1"/>
</dbReference>
<keyword evidence="31" id="KW-1185">Reference proteome</keyword>
<feature type="compositionally biased region" description="Basic residues" evidence="27">
    <location>
        <begin position="9"/>
        <end position="21"/>
    </location>
</feature>
<evidence type="ECO:0000256" key="2">
    <source>
        <dbReference type="ARBA" id="ARBA00004401"/>
    </source>
</evidence>
<reference evidence="30 31" key="1">
    <citation type="submission" date="2018-05" db="EMBL/GenBank/DDBJ databases">
        <title>Genome comparison of Eubacterium sp.</title>
        <authorList>
            <person name="Feng Y."/>
            <person name="Sanchez-Andrea I."/>
            <person name="Stams A.J.M."/>
            <person name="De Vos W.M."/>
        </authorList>
    </citation>
    <scope>NUCLEOTIDE SEQUENCE [LARGE SCALE GENOMIC DNA]</scope>
    <source>
        <strain evidence="30 31">YI</strain>
    </source>
</reference>
<dbReference type="GO" id="GO:0009002">
    <property type="term" value="F:serine-type D-Ala-D-Ala carboxypeptidase activity"/>
    <property type="evidence" value="ECO:0007669"/>
    <property type="project" value="UniProtKB-EC"/>
</dbReference>
<dbReference type="InterPro" id="IPR001460">
    <property type="entry name" value="PCN-bd_Tpept"/>
</dbReference>
<dbReference type="KEGG" id="emt:CPZ25_019025"/>
<evidence type="ECO:0000256" key="14">
    <source>
        <dbReference type="ARBA" id="ARBA00022801"/>
    </source>
</evidence>
<keyword evidence="18" id="KW-1133">Transmembrane helix</keyword>
<evidence type="ECO:0000256" key="16">
    <source>
        <dbReference type="ARBA" id="ARBA00022968"/>
    </source>
</evidence>
<keyword evidence="14" id="KW-0378">Hydrolase</keyword>
<evidence type="ECO:0000256" key="17">
    <source>
        <dbReference type="ARBA" id="ARBA00022984"/>
    </source>
</evidence>
<dbReference type="Proteomes" id="UP000218387">
    <property type="component" value="Chromosome"/>
</dbReference>
<evidence type="ECO:0000256" key="21">
    <source>
        <dbReference type="ARBA" id="ARBA00023268"/>
    </source>
</evidence>
<dbReference type="GO" id="GO:0008360">
    <property type="term" value="P:regulation of cell shape"/>
    <property type="evidence" value="ECO:0007669"/>
    <property type="project" value="UniProtKB-KW"/>
</dbReference>
<gene>
    <name evidence="30" type="ORF">CPZ25_019025</name>
</gene>
<dbReference type="AlphaFoldDB" id="A0A4P9CC83"/>
<evidence type="ECO:0000256" key="13">
    <source>
        <dbReference type="ARBA" id="ARBA00022692"/>
    </source>
</evidence>
<protein>
    <recommendedName>
        <fullName evidence="7">Penicillin-binding protein 1A</fullName>
        <ecNumber evidence="24">2.4.99.28</ecNumber>
        <ecNumber evidence="6">3.4.16.4</ecNumber>
    </recommendedName>
</protein>
<feature type="compositionally biased region" description="Low complexity" evidence="27">
    <location>
        <begin position="663"/>
        <end position="672"/>
    </location>
</feature>
<dbReference type="SUPFAM" id="SSF56601">
    <property type="entry name" value="beta-lactamase/transpeptidase-like"/>
    <property type="match status" value="1"/>
</dbReference>
<keyword evidence="9" id="KW-0121">Carboxypeptidase</keyword>
<evidence type="ECO:0000256" key="27">
    <source>
        <dbReference type="SAM" id="MobiDB-lite"/>
    </source>
</evidence>
<dbReference type="SUPFAM" id="SSF53955">
    <property type="entry name" value="Lysozyme-like"/>
    <property type="match status" value="1"/>
</dbReference>
<evidence type="ECO:0000256" key="6">
    <source>
        <dbReference type="ARBA" id="ARBA00012448"/>
    </source>
</evidence>
<evidence type="ECO:0000256" key="18">
    <source>
        <dbReference type="ARBA" id="ARBA00022989"/>
    </source>
</evidence>
<evidence type="ECO:0000256" key="10">
    <source>
        <dbReference type="ARBA" id="ARBA00022670"/>
    </source>
</evidence>
<dbReference type="PANTHER" id="PTHR32282">
    <property type="entry name" value="BINDING PROTEIN TRANSPEPTIDASE, PUTATIVE-RELATED"/>
    <property type="match status" value="1"/>
</dbReference>
<comment type="catalytic activity">
    <reaction evidence="25">
        <text>[GlcNAc-(1-&gt;4)-Mur2Ac(oyl-L-Ala-gamma-D-Glu-L-Lys-D-Ala-D-Ala)](n)-di-trans,octa-cis-undecaprenyl diphosphate + beta-D-GlcNAc-(1-&gt;4)-Mur2Ac(oyl-L-Ala-gamma-D-Glu-L-Lys-D-Ala-D-Ala)-di-trans,octa-cis-undecaprenyl diphosphate = [GlcNAc-(1-&gt;4)-Mur2Ac(oyl-L-Ala-gamma-D-Glu-L-Lys-D-Ala-D-Ala)](n+1)-di-trans,octa-cis-undecaprenyl diphosphate + di-trans,octa-cis-undecaprenyl diphosphate + H(+)</text>
        <dbReference type="Rhea" id="RHEA:23708"/>
        <dbReference type="Rhea" id="RHEA-COMP:9602"/>
        <dbReference type="Rhea" id="RHEA-COMP:9603"/>
        <dbReference type="ChEBI" id="CHEBI:15378"/>
        <dbReference type="ChEBI" id="CHEBI:58405"/>
        <dbReference type="ChEBI" id="CHEBI:60033"/>
        <dbReference type="ChEBI" id="CHEBI:78435"/>
        <dbReference type="EC" id="2.4.99.28"/>
    </reaction>
</comment>
<evidence type="ECO:0000259" key="29">
    <source>
        <dbReference type="Pfam" id="PF00912"/>
    </source>
</evidence>
<evidence type="ECO:0000256" key="26">
    <source>
        <dbReference type="ARBA" id="ARBA00060592"/>
    </source>
</evidence>
<evidence type="ECO:0000256" key="15">
    <source>
        <dbReference type="ARBA" id="ARBA00022960"/>
    </source>
</evidence>
<dbReference type="NCBIfam" id="TIGR02074">
    <property type="entry name" value="PBP_1a_fam"/>
    <property type="match status" value="1"/>
</dbReference>
<evidence type="ECO:0000256" key="25">
    <source>
        <dbReference type="ARBA" id="ARBA00049902"/>
    </source>
</evidence>
<feature type="region of interest" description="Disordered" evidence="27">
    <location>
        <begin position="1"/>
        <end position="21"/>
    </location>
</feature>
<evidence type="ECO:0000256" key="5">
    <source>
        <dbReference type="ARBA" id="ARBA00007739"/>
    </source>
</evidence>
<comment type="similarity">
    <text evidence="5">In the N-terminal section; belongs to the glycosyltransferase 51 family.</text>
</comment>
<comment type="catalytic activity">
    <reaction evidence="23">
        <text>Preferential cleavage: (Ac)2-L-Lys-D-Ala-|-D-Ala. Also transpeptidation of peptidyl-alanyl moieties that are N-acyl substituents of D-alanine.</text>
        <dbReference type="EC" id="3.4.16.4"/>
    </reaction>
</comment>
<keyword evidence="16" id="KW-0735">Signal-anchor</keyword>
<comment type="subcellular location">
    <subcellularLocation>
        <location evidence="2">Cell membrane</location>
        <topology evidence="2">Single-pass type II membrane protein</topology>
    </subcellularLocation>
</comment>
<evidence type="ECO:0000256" key="23">
    <source>
        <dbReference type="ARBA" id="ARBA00034000"/>
    </source>
</evidence>
<accession>A0A4P9CC83</accession>
<evidence type="ECO:0000256" key="9">
    <source>
        <dbReference type="ARBA" id="ARBA00022645"/>
    </source>
</evidence>
<dbReference type="InterPro" id="IPR001264">
    <property type="entry name" value="Glyco_trans_51"/>
</dbReference>
<comment type="similarity">
    <text evidence="4">In the C-terminal section; belongs to the transpeptidase family.</text>
</comment>
<dbReference type="GO" id="GO:0046677">
    <property type="term" value="P:response to antibiotic"/>
    <property type="evidence" value="ECO:0007669"/>
    <property type="project" value="UniProtKB-KW"/>
</dbReference>
<keyword evidence="19" id="KW-0472">Membrane</keyword>
<keyword evidence="8" id="KW-1003">Cell membrane</keyword>
<sequence length="723" mass="77920">MSKEEAKKVAPKAPRKGLPKKKKKRMATWKIVLIVLAVLIVAGVVTGFSVYAANRQDISDFTYQQKEKTQIFSSDNQVIAEMAAENRTYVSLDQIPKDLQNGLIATEDSRFYSHHGVDYYGIMRSLVSNLFSGNSTGQGASTITQQLARVLFDLDVAEPGFMDSVNRKMKEISISRQLEEKYTKDQILEMYLNEYYFGSASYGVQAAAQTYFGKNVSDLNLAESAMLAGLPQAPSAYAPNANFEAAKNRQAQVLARMVKEGYITQEQADQASATEITIMPWSEEQTNDDIKDGYGAFINAALQEYAEALAPSVMKQKGVDEDEAVKQIRENIANGGYRVYTTINTGYQDAAISAMENGLDNAGFSQENGDTGAIVTVDKDGAVLGYYAGNTEIDMADSARQPGSNIKPLYYSGAIEKGVFSPSSTIKDEPINIGGYSPKNYGGGYSGTVTITQALVNSLNIPAVKVFNTFGIENAIDWMKTLGITTFVNPGDREDGADDYNLATALGGMTNGIKPLEMAAAFNCFNDGGVYNEPYKIVKVEQTNGKQVFDKSQLGLTSRKVMSEDTASSMWGILQQVVTSGTGGRAAQAYPTAGKTGTTDNEEDLWFTGMTGNITTSVWVGNLEHEPVGTGSYIPAGIYGSYVRSLINNDLVSEFATPAESQDTTPITTPTPAATPTPTPEATAAPTAAPTVVPETTPEPEPEPSSTPSTSVDDTTNNEEQED</sequence>
<dbReference type="UniPathway" id="UPA00219"/>
<keyword evidence="12" id="KW-0808">Transferase</keyword>
<feature type="domain" description="Penicillin-binding protein transpeptidase" evidence="28">
    <location>
        <begin position="373"/>
        <end position="619"/>
    </location>
</feature>
<comment type="pathway">
    <text evidence="3">Cell wall biogenesis; peptidoglycan biosynthesis.</text>
</comment>
<keyword evidence="17" id="KW-0573">Peptidoglycan synthesis</keyword>
<evidence type="ECO:0000256" key="11">
    <source>
        <dbReference type="ARBA" id="ARBA00022676"/>
    </source>
</evidence>
<keyword evidence="15" id="KW-0133">Cell shape</keyword>
<dbReference type="EC" id="3.4.16.4" evidence="6"/>
<comment type="function">
    <text evidence="1">Cell wall formation. Synthesis of cross-linked peptidoglycan from the lipid intermediates. The enzyme has a penicillin-insensitive transglycosylase N-terminal domain (formation of linear glycan strands) and a penicillin-sensitive transpeptidase C-terminal domain (cross-linking of the peptide subunits).</text>
</comment>
<dbReference type="GO" id="GO:0009252">
    <property type="term" value="P:peptidoglycan biosynthetic process"/>
    <property type="evidence" value="ECO:0007669"/>
    <property type="project" value="UniProtKB-UniPathway"/>
</dbReference>
<evidence type="ECO:0000256" key="24">
    <source>
        <dbReference type="ARBA" id="ARBA00044770"/>
    </source>
</evidence>
<feature type="region of interest" description="Disordered" evidence="27">
    <location>
        <begin position="658"/>
        <end position="723"/>
    </location>
</feature>
<dbReference type="GO" id="GO:0008658">
    <property type="term" value="F:penicillin binding"/>
    <property type="evidence" value="ECO:0007669"/>
    <property type="project" value="InterPro"/>
</dbReference>
<evidence type="ECO:0000256" key="20">
    <source>
        <dbReference type="ARBA" id="ARBA00023251"/>
    </source>
</evidence>
<dbReference type="Pfam" id="PF00912">
    <property type="entry name" value="Transgly"/>
    <property type="match status" value="1"/>
</dbReference>
<dbReference type="InterPro" id="IPR012338">
    <property type="entry name" value="Beta-lactam/transpept-like"/>
</dbReference>
<evidence type="ECO:0000256" key="19">
    <source>
        <dbReference type="ARBA" id="ARBA00023136"/>
    </source>
</evidence>
<dbReference type="InterPro" id="IPR023346">
    <property type="entry name" value="Lysozyme-like_dom_sf"/>
</dbReference>
<evidence type="ECO:0000256" key="4">
    <source>
        <dbReference type="ARBA" id="ARBA00007090"/>
    </source>
</evidence>
<dbReference type="GO" id="GO:0005886">
    <property type="term" value="C:plasma membrane"/>
    <property type="evidence" value="ECO:0007669"/>
    <property type="project" value="UniProtKB-SubCell"/>
</dbReference>
<proteinExistence type="inferred from homology"/>
<dbReference type="Gene3D" id="3.40.710.10">
    <property type="entry name" value="DD-peptidase/beta-lactamase superfamily"/>
    <property type="match status" value="1"/>
</dbReference>
<dbReference type="GO" id="GO:0008955">
    <property type="term" value="F:peptidoglycan glycosyltransferase activity"/>
    <property type="evidence" value="ECO:0007669"/>
    <property type="project" value="UniProtKB-EC"/>
</dbReference>
<dbReference type="InterPro" id="IPR050396">
    <property type="entry name" value="Glycosyltr_51/Transpeptidase"/>
</dbReference>
<dbReference type="RefSeq" id="WP_096918921.1">
    <property type="nucleotide sequence ID" value="NZ_CP029487.1"/>
</dbReference>
<keyword evidence="21" id="KW-0511">Multifunctional enzyme</keyword>
<dbReference type="GO" id="GO:0071555">
    <property type="term" value="P:cell wall organization"/>
    <property type="evidence" value="ECO:0007669"/>
    <property type="project" value="UniProtKB-KW"/>
</dbReference>
<comment type="pathway">
    <text evidence="26">Glycan biosynthesis.</text>
</comment>
<dbReference type="GO" id="GO:0030288">
    <property type="term" value="C:outer membrane-bounded periplasmic space"/>
    <property type="evidence" value="ECO:0007669"/>
    <property type="project" value="TreeGrafter"/>
</dbReference>
<keyword evidence="10" id="KW-0645">Protease</keyword>
<evidence type="ECO:0000256" key="8">
    <source>
        <dbReference type="ARBA" id="ARBA00022475"/>
    </source>
</evidence>
<keyword evidence="11" id="KW-0328">Glycosyltransferase</keyword>
<evidence type="ECO:0000259" key="28">
    <source>
        <dbReference type="Pfam" id="PF00905"/>
    </source>
</evidence>
<dbReference type="Gene3D" id="1.10.3810.10">
    <property type="entry name" value="Biosynthetic peptidoglycan transglycosylase-like"/>
    <property type="match status" value="1"/>
</dbReference>
<evidence type="ECO:0000256" key="22">
    <source>
        <dbReference type="ARBA" id="ARBA00023316"/>
    </source>
</evidence>
<dbReference type="InterPro" id="IPR036950">
    <property type="entry name" value="PBP_transglycosylase"/>
</dbReference>
<evidence type="ECO:0000313" key="31">
    <source>
        <dbReference type="Proteomes" id="UP000218387"/>
    </source>
</evidence>
<dbReference type="Pfam" id="PF00905">
    <property type="entry name" value="Transpeptidase"/>
    <property type="match status" value="1"/>
</dbReference>
<organism evidence="30 31">
    <name type="scientific">Eubacterium maltosivorans</name>
    <dbReference type="NCBI Taxonomy" id="2041044"/>
    <lineage>
        <taxon>Bacteria</taxon>
        <taxon>Bacillati</taxon>
        <taxon>Bacillota</taxon>
        <taxon>Clostridia</taxon>
        <taxon>Eubacteriales</taxon>
        <taxon>Eubacteriaceae</taxon>
        <taxon>Eubacterium</taxon>
    </lineage>
</organism>